<keyword evidence="2" id="KW-1185">Reference proteome</keyword>
<sequence>MPCGYWRRGDVMSARKPCLGYPSRTEAVMALLDQGETPAVIARRIEAESGAPITEKMVLDLENSRLRQAQRKLGNLTTYRAYLRAAAKIDRPRVLRFLRAMMSELEGR</sequence>
<evidence type="ECO:0000313" key="1">
    <source>
        <dbReference type="EMBL" id="PHP66523.1"/>
    </source>
</evidence>
<comment type="caution">
    <text evidence="1">The sequence shown here is derived from an EMBL/GenBank/DDBJ whole genome shotgun (WGS) entry which is preliminary data.</text>
</comment>
<protein>
    <submittedName>
        <fullName evidence="1">Uncharacterized protein</fullName>
    </submittedName>
</protein>
<name>A0A2G1QLX2_9HYPH</name>
<gene>
    <name evidence="1" type="ORF">CSC94_12585</name>
</gene>
<proteinExistence type="predicted"/>
<organism evidence="1 2">
    <name type="scientific">Zhengella mangrovi</name>
    <dbReference type="NCBI Taxonomy" id="1982044"/>
    <lineage>
        <taxon>Bacteria</taxon>
        <taxon>Pseudomonadati</taxon>
        <taxon>Pseudomonadota</taxon>
        <taxon>Alphaproteobacteria</taxon>
        <taxon>Hyphomicrobiales</taxon>
        <taxon>Notoacmeibacteraceae</taxon>
        <taxon>Zhengella</taxon>
    </lineage>
</organism>
<dbReference type="AlphaFoldDB" id="A0A2G1QLX2"/>
<reference evidence="1 2" key="1">
    <citation type="submission" date="2017-10" db="EMBL/GenBank/DDBJ databases">
        <title>Sedimentibacterium mangrovi gen. nov., sp. nov., a novel member of family Phyllobacteriacea isolated from mangrove sediment.</title>
        <authorList>
            <person name="Liao H."/>
            <person name="Tian Y."/>
        </authorList>
    </citation>
    <scope>NUCLEOTIDE SEQUENCE [LARGE SCALE GENOMIC DNA]</scope>
    <source>
        <strain evidence="1 2">X9-2-2</strain>
    </source>
</reference>
<evidence type="ECO:0000313" key="2">
    <source>
        <dbReference type="Proteomes" id="UP000221168"/>
    </source>
</evidence>
<dbReference type="Proteomes" id="UP000221168">
    <property type="component" value="Unassembled WGS sequence"/>
</dbReference>
<accession>A0A2G1QLX2</accession>
<dbReference type="EMBL" id="PDVP01000007">
    <property type="protein sequence ID" value="PHP66523.1"/>
    <property type="molecule type" value="Genomic_DNA"/>
</dbReference>